<dbReference type="SUPFAM" id="SSF52540">
    <property type="entry name" value="P-loop containing nucleoside triphosphate hydrolases"/>
    <property type="match status" value="1"/>
</dbReference>
<keyword evidence="2 8" id="KW-0554">One-carbon metabolism</keyword>
<accession>A0A921B2T2</accession>
<dbReference type="Gene3D" id="3.40.50.300">
    <property type="entry name" value="P-loop containing nucleotide triphosphate hydrolases"/>
    <property type="match status" value="1"/>
</dbReference>
<keyword evidence="3 8" id="KW-0436">Ligase</keyword>
<evidence type="ECO:0000256" key="2">
    <source>
        <dbReference type="ARBA" id="ARBA00022563"/>
    </source>
</evidence>
<dbReference type="FunFam" id="3.30.1510.10:FF:000001">
    <property type="entry name" value="Formate--tetrahydrofolate ligase"/>
    <property type="match status" value="1"/>
</dbReference>
<protein>
    <recommendedName>
        <fullName evidence="8">Formate--tetrahydrofolate ligase</fullName>
        <ecNumber evidence="8">6.3.4.3</ecNumber>
    </recommendedName>
    <alternativeName>
        <fullName evidence="8">Formyltetrahydrofolate synthetase</fullName>
        <shortName evidence="8">FHS</shortName>
        <shortName evidence="8">FTHFS</shortName>
    </alternativeName>
</protein>
<comment type="pathway">
    <text evidence="1 8">One-carbon metabolism; tetrahydrofolate interconversion.</text>
</comment>
<dbReference type="InterPro" id="IPR020628">
    <property type="entry name" value="Formate_THF_ligase_CS"/>
</dbReference>
<reference evidence="9" key="1">
    <citation type="journal article" date="2021" name="PeerJ">
        <title>Extensive microbial diversity within the chicken gut microbiome revealed by metagenomics and culture.</title>
        <authorList>
            <person name="Gilroy R."/>
            <person name="Ravi A."/>
            <person name="Getino M."/>
            <person name="Pursley I."/>
            <person name="Horton D.L."/>
            <person name="Alikhan N.F."/>
            <person name="Baker D."/>
            <person name="Gharbi K."/>
            <person name="Hall N."/>
            <person name="Watson M."/>
            <person name="Adriaenssens E.M."/>
            <person name="Foster-Nyarko E."/>
            <person name="Jarju S."/>
            <person name="Secka A."/>
            <person name="Antonio M."/>
            <person name="Oren A."/>
            <person name="Chaudhuri R.R."/>
            <person name="La Ragione R."/>
            <person name="Hildebrand F."/>
            <person name="Pallen M.J."/>
        </authorList>
    </citation>
    <scope>NUCLEOTIDE SEQUENCE</scope>
    <source>
        <strain evidence="9">CHK173-2119</strain>
    </source>
</reference>
<dbReference type="EMBL" id="DYXY01000073">
    <property type="protein sequence ID" value="HJE15022.1"/>
    <property type="molecule type" value="Genomic_DNA"/>
</dbReference>
<keyword evidence="5 8" id="KW-0067">ATP-binding</keyword>
<dbReference type="Gene3D" id="3.30.1510.10">
    <property type="entry name" value="Domain 2, N(10)-formyltetrahydrofolate synthetase"/>
    <property type="match status" value="1"/>
</dbReference>
<dbReference type="EC" id="6.3.4.3" evidence="8"/>
<dbReference type="GO" id="GO:0035999">
    <property type="term" value="P:tetrahydrofolate interconversion"/>
    <property type="evidence" value="ECO:0007669"/>
    <property type="project" value="UniProtKB-UniRule"/>
</dbReference>
<gene>
    <name evidence="8" type="primary">fhs</name>
    <name evidence="9" type="ORF">K8W17_02965</name>
</gene>
<feature type="binding site" evidence="8">
    <location>
        <begin position="64"/>
        <end position="71"/>
    </location>
    <ligand>
        <name>ATP</name>
        <dbReference type="ChEBI" id="CHEBI:30616"/>
    </ligand>
</feature>
<dbReference type="Pfam" id="PF01268">
    <property type="entry name" value="FTHFS"/>
    <property type="match status" value="1"/>
</dbReference>
<evidence type="ECO:0000256" key="3">
    <source>
        <dbReference type="ARBA" id="ARBA00022598"/>
    </source>
</evidence>
<sequence length="555" mass="59638">MEDIEIAQKNVLEPIEEIATKIGLTAAEIEPYGHDKAKLPLEALAKLNQNPAGKLVLVTSINPTPAGEGKSTVLVGLADALRQRQQRAVIALREPSLGPVMGMKGGATGGGYAQVVPMADINLHFTGDMHALTATVNTLAALIDNHIHQGNALKIDPKRIIWKRALDINDRALREIVIGLGKPANGEMRSDGFDITVASEMMAVLCLATSLTDLKKRISEILIGYTYDREPVYVKDLKVEGALTVLLKDAIKPNLVQTLEHTPAIIHGGPFANIAHGCNSILATEAAIHAGDYAITEAGFGADLGAEKFLDIVTPKLSKTPDVIVVVATIRALKYNGGQALADLKEESVKALERGYENLHRHLQNMQRYGIPVVVSINHFASDTEQELAVLQDLISQEGLASAITDVHEEGGRGGLALADLVMAAAEDETPDYERLYADDETVTAKIRTIAQKIYGATDIELTSQAKQQLRQINKHGWDKLPICIAKTQYSFSDQPKLLGAPTGFTLTIRELIPKLGAGFIVAMAGSVLTMPGLPKHPAAEKIDIDTDGKISGLF</sequence>
<organism evidence="9 10">
    <name type="scientific">Lapidilactobacillus dextrinicus</name>
    <dbReference type="NCBI Taxonomy" id="51664"/>
    <lineage>
        <taxon>Bacteria</taxon>
        <taxon>Bacillati</taxon>
        <taxon>Bacillota</taxon>
        <taxon>Bacilli</taxon>
        <taxon>Lactobacillales</taxon>
        <taxon>Lactobacillaceae</taxon>
        <taxon>Lapidilactobacillus</taxon>
    </lineage>
</organism>
<evidence type="ECO:0000256" key="6">
    <source>
        <dbReference type="ARBA" id="ARBA00049033"/>
    </source>
</evidence>
<comment type="catalytic activity">
    <reaction evidence="6 8">
        <text>(6S)-5,6,7,8-tetrahydrofolate + formate + ATP = (6R)-10-formyltetrahydrofolate + ADP + phosphate</text>
        <dbReference type="Rhea" id="RHEA:20221"/>
        <dbReference type="ChEBI" id="CHEBI:15740"/>
        <dbReference type="ChEBI" id="CHEBI:30616"/>
        <dbReference type="ChEBI" id="CHEBI:43474"/>
        <dbReference type="ChEBI" id="CHEBI:57453"/>
        <dbReference type="ChEBI" id="CHEBI:195366"/>
        <dbReference type="ChEBI" id="CHEBI:456216"/>
        <dbReference type="EC" id="6.3.4.3"/>
    </reaction>
</comment>
<dbReference type="PROSITE" id="PS00722">
    <property type="entry name" value="FTHFS_2"/>
    <property type="match status" value="1"/>
</dbReference>
<name>A0A921B2T2_9LACO</name>
<evidence type="ECO:0000313" key="10">
    <source>
        <dbReference type="Proteomes" id="UP000774947"/>
    </source>
</evidence>
<evidence type="ECO:0000256" key="4">
    <source>
        <dbReference type="ARBA" id="ARBA00022741"/>
    </source>
</evidence>
<dbReference type="GO" id="GO:0004329">
    <property type="term" value="F:formate-tetrahydrofolate ligase activity"/>
    <property type="evidence" value="ECO:0007669"/>
    <property type="project" value="UniProtKB-UniRule"/>
</dbReference>
<comment type="similarity">
    <text evidence="7 8">Belongs to the formate--tetrahydrofolate ligase family.</text>
</comment>
<dbReference type="AlphaFoldDB" id="A0A921B2T2"/>
<dbReference type="CDD" id="cd00477">
    <property type="entry name" value="FTHFS"/>
    <property type="match status" value="1"/>
</dbReference>
<dbReference type="InterPro" id="IPR000559">
    <property type="entry name" value="Formate_THF_ligase"/>
</dbReference>
<evidence type="ECO:0000256" key="5">
    <source>
        <dbReference type="ARBA" id="ARBA00022840"/>
    </source>
</evidence>
<keyword evidence="4 8" id="KW-0547">Nucleotide-binding</keyword>
<proteinExistence type="inferred from homology"/>
<dbReference type="NCBIfam" id="NF010030">
    <property type="entry name" value="PRK13505.1"/>
    <property type="match status" value="1"/>
</dbReference>
<evidence type="ECO:0000256" key="7">
    <source>
        <dbReference type="ARBA" id="ARBA00061363"/>
    </source>
</evidence>
<dbReference type="GO" id="GO:0005524">
    <property type="term" value="F:ATP binding"/>
    <property type="evidence" value="ECO:0007669"/>
    <property type="project" value="UniProtKB-UniRule"/>
</dbReference>
<evidence type="ECO:0000256" key="1">
    <source>
        <dbReference type="ARBA" id="ARBA00004777"/>
    </source>
</evidence>
<comment type="caution">
    <text evidence="9">The sequence shown here is derived from an EMBL/GenBank/DDBJ whole genome shotgun (WGS) entry which is preliminary data.</text>
</comment>
<reference evidence="9" key="2">
    <citation type="submission" date="2021-09" db="EMBL/GenBank/DDBJ databases">
        <authorList>
            <person name="Gilroy R."/>
        </authorList>
    </citation>
    <scope>NUCLEOTIDE SEQUENCE</scope>
    <source>
        <strain evidence="9">CHK173-2119</strain>
    </source>
</reference>
<dbReference type="Proteomes" id="UP000774947">
    <property type="component" value="Unassembled WGS sequence"/>
</dbReference>
<evidence type="ECO:0000313" key="9">
    <source>
        <dbReference type="EMBL" id="HJE15022.1"/>
    </source>
</evidence>
<dbReference type="HAMAP" id="MF_01543">
    <property type="entry name" value="FTHFS"/>
    <property type="match status" value="1"/>
</dbReference>
<dbReference type="Gene3D" id="3.10.410.10">
    <property type="entry name" value="Formyltetrahydrofolate synthetase, domain 3"/>
    <property type="match status" value="1"/>
</dbReference>
<dbReference type="InterPro" id="IPR027417">
    <property type="entry name" value="P-loop_NTPase"/>
</dbReference>
<dbReference type="FunFam" id="3.10.410.10:FF:000001">
    <property type="entry name" value="Putative formate--tetrahydrofolate ligase"/>
    <property type="match status" value="1"/>
</dbReference>
<dbReference type="PROSITE" id="PS00721">
    <property type="entry name" value="FTHFS_1"/>
    <property type="match status" value="1"/>
</dbReference>
<evidence type="ECO:0000256" key="8">
    <source>
        <dbReference type="HAMAP-Rule" id="MF_01543"/>
    </source>
</evidence>